<accession>A0ABN8YF06</accession>
<name>A0ABN8YF06_RANTA</name>
<feature type="region of interest" description="Disordered" evidence="1">
    <location>
        <begin position="1"/>
        <end position="29"/>
    </location>
</feature>
<feature type="region of interest" description="Disordered" evidence="1">
    <location>
        <begin position="68"/>
        <end position="100"/>
    </location>
</feature>
<proteinExistence type="predicted"/>
<feature type="compositionally biased region" description="Basic and acidic residues" evidence="1">
    <location>
        <begin position="79"/>
        <end position="100"/>
    </location>
</feature>
<evidence type="ECO:0000256" key="1">
    <source>
        <dbReference type="SAM" id="MobiDB-lite"/>
    </source>
</evidence>
<gene>
    <name evidence="2" type="ORF">MRATA1EN1_LOCUS9132</name>
</gene>
<evidence type="ECO:0000313" key="3">
    <source>
        <dbReference type="Proteomes" id="UP001176941"/>
    </source>
</evidence>
<protein>
    <submittedName>
        <fullName evidence="2">Uncharacterized protein</fullName>
    </submittedName>
</protein>
<dbReference type="EMBL" id="OX459938">
    <property type="protein sequence ID" value="CAI9160170.1"/>
    <property type="molecule type" value="Genomic_DNA"/>
</dbReference>
<feature type="region of interest" description="Disordered" evidence="1">
    <location>
        <begin position="113"/>
        <end position="140"/>
    </location>
</feature>
<sequence>MGKKGPFSVPQGTRLGRVEEGMGPRQSQCSASGILTCGPSVLENSGFAINLYIRVKVRIIFQCSEEREEKRKGTGVLTHRPEHQDPTPAEPSKDPHPLADDLKLTTQTASFHTLQASTRHTSSPRASAPERPRPGRGRHLASLRPYVPLLGAGPASRRAAGSPQVYTWFRVERCQLSFATSSQPLSLIASSLQTASTE</sequence>
<keyword evidence="3" id="KW-1185">Reference proteome</keyword>
<organism evidence="2 3">
    <name type="scientific">Rangifer tarandus platyrhynchus</name>
    <name type="common">Svalbard reindeer</name>
    <dbReference type="NCBI Taxonomy" id="3082113"/>
    <lineage>
        <taxon>Eukaryota</taxon>
        <taxon>Metazoa</taxon>
        <taxon>Chordata</taxon>
        <taxon>Craniata</taxon>
        <taxon>Vertebrata</taxon>
        <taxon>Euteleostomi</taxon>
        <taxon>Mammalia</taxon>
        <taxon>Eutheria</taxon>
        <taxon>Laurasiatheria</taxon>
        <taxon>Artiodactyla</taxon>
        <taxon>Ruminantia</taxon>
        <taxon>Pecora</taxon>
        <taxon>Cervidae</taxon>
        <taxon>Odocoileinae</taxon>
        <taxon>Rangifer</taxon>
    </lineage>
</organism>
<evidence type="ECO:0000313" key="2">
    <source>
        <dbReference type="EMBL" id="CAI9160170.1"/>
    </source>
</evidence>
<reference evidence="2" key="1">
    <citation type="submission" date="2023-04" db="EMBL/GenBank/DDBJ databases">
        <authorList>
            <consortium name="ELIXIR-Norway"/>
        </authorList>
    </citation>
    <scope>NUCLEOTIDE SEQUENCE [LARGE SCALE GENOMIC DNA]</scope>
</reference>
<dbReference type="Proteomes" id="UP001176941">
    <property type="component" value="Chromosome 2"/>
</dbReference>